<keyword evidence="2" id="KW-1185">Reference proteome</keyword>
<accession>A0ACC2PNY6</accession>
<gene>
    <name evidence="1" type="ORF">QAD02_019834</name>
</gene>
<sequence length="132" mass="14853">MTQTQDLQHTELTKKLRRETRGKEMNVKARISYFSCMASPPFFAAALQLMTASPWAVVAVVEAEGIRNCRLAQPYGDCDEYTLVRGWKHEICHSCDDTYTPCRATRESLRKCSPGAKGKLIARVRRPSSTLG</sequence>
<organism evidence="1 2">
    <name type="scientific">Eretmocerus hayati</name>
    <dbReference type="NCBI Taxonomy" id="131215"/>
    <lineage>
        <taxon>Eukaryota</taxon>
        <taxon>Metazoa</taxon>
        <taxon>Ecdysozoa</taxon>
        <taxon>Arthropoda</taxon>
        <taxon>Hexapoda</taxon>
        <taxon>Insecta</taxon>
        <taxon>Pterygota</taxon>
        <taxon>Neoptera</taxon>
        <taxon>Endopterygota</taxon>
        <taxon>Hymenoptera</taxon>
        <taxon>Apocrita</taxon>
        <taxon>Proctotrupomorpha</taxon>
        <taxon>Chalcidoidea</taxon>
        <taxon>Aphelinidae</taxon>
        <taxon>Aphelininae</taxon>
        <taxon>Eretmocerus</taxon>
    </lineage>
</organism>
<evidence type="ECO:0000313" key="2">
    <source>
        <dbReference type="Proteomes" id="UP001239111"/>
    </source>
</evidence>
<evidence type="ECO:0000313" key="1">
    <source>
        <dbReference type="EMBL" id="KAJ8684042.1"/>
    </source>
</evidence>
<proteinExistence type="predicted"/>
<dbReference type="EMBL" id="CM056741">
    <property type="protein sequence ID" value="KAJ8684042.1"/>
    <property type="molecule type" value="Genomic_DNA"/>
</dbReference>
<name>A0ACC2PNY6_9HYME</name>
<dbReference type="Proteomes" id="UP001239111">
    <property type="component" value="Chromosome 1"/>
</dbReference>
<reference evidence="1" key="1">
    <citation type="submission" date="2023-04" db="EMBL/GenBank/DDBJ databases">
        <title>A chromosome-level genome assembly of the parasitoid wasp Eretmocerus hayati.</title>
        <authorList>
            <person name="Zhong Y."/>
            <person name="Liu S."/>
            <person name="Liu Y."/>
        </authorList>
    </citation>
    <scope>NUCLEOTIDE SEQUENCE</scope>
    <source>
        <strain evidence="1">ZJU_SS_LIU_2023</strain>
    </source>
</reference>
<protein>
    <submittedName>
        <fullName evidence="1">Uncharacterized protein</fullName>
    </submittedName>
</protein>
<comment type="caution">
    <text evidence="1">The sequence shown here is derived from an EMBL/GenBank/DDBJ whole genome shotgun (WGS) entry which is preliminary data.</text>
</comment>